<feature type="compositionally biased region" description="Low complexity" evidence="1">
    <location>
        <begin position="15"/>
        <end position="29"/>
    </location>
</feature>
<dbReference type="AlphaFoldDB" id="A0A7X6HZP2"/>
<dbReference type="Proteomes" id="UP000578686">
    <property type="component" value="Unassembled WGS sequence"/>
</dbReference>
<sequence length="51" mass="5504">MAKSKSKDRRHPAADRAAAATTEKQAATAPEGGSMGEHASSRKRQRRFGHN</sequence>
<gene>
    <name evidence="2" type="ORF">HCN56_14200</name>
</gene>
<dbReference type="EMBL" id="JAAVJD010000103">
    <property type="protein sequence ID" value="NJQ06705.1"/>
    <property type="molecule type" value="Genomic_DNA"/>
</dbReference>
<evidence type="ECO:0000313" key="3">
    <source>
        <dbReference type="Proteomes" id="UP000578686"/>
    </source>
</evidence>
<reference evidence="2 3" key="1">
    <citation type="submission" date="2020-03" db="EMBL/GenBank/DDBJ databases">
        <title>Draft genome of Streptomyces sp. ventii, isolated from the Axial Seamount in the Pacific Ocean, and resequencing of the two type strains Streptomyces lonarensis strain NCL 716 and Streptomyces bohaiensis strain 11A07.</title>
        <authorList>
            <person name="Loughran R.M."/>
            <person name="Pfannmuller K.M."/>
            <person name="Wasson B.J."/>
            <person name="Deadmond M.C."/>
            <person name="Paddock B.E."/>
            <person name="Koyack M.J."/>
            <person name="Gallegos D.A."/>
            <person name="Mitchell E.A."/>
            <person name="Ushijima B."/>
            <person name="Saw J.H."/>
            <person name="Mcphail K.L."/>
            <person name="Videau P."/>
        </authorList>
    </citation>
    <scope>NUCLEOTIDE SEQUENCE [LARGE SCALE GENOMIC DNA]</scope>
    <source>
        <strain evidence="2 3">NCL716</strain>
    </source>
</reference>
<accession>A0A7X6HZP2</accession>
<proteinExistence type="predicted"/>
<comment type="caution">
    <text evidence="2">The sequence shown here is derived from an EMBL/GenBank/DDBJ whole genome shotgun (WGS) entry which is preliminary data.</text>
</comment>
<evidence type="ECO:0000256" key="1">
    <source>
        <dbReference type="SAM" id="MobiDB-lite"/>
    </source>
</evidence>
<feature type="compositionally biased region" description="Basic residues" evidence="1">
    <location>
        <begin position="41"/>
        <end position="51"/>
    </location>
</feature>
<feature type="region of interest" description="Disordered" evidence="1">
    <location>
        <begin position="1"/>
        <end position="51"/>
    </location>
</feature>
<keyword evidence="3" id="KW-1185">Reference proteome</keyword>
<evidence type="ECO:0000313" key="2">
    <source>
        <dbReference type="EMBL" id="NJQ06705.1"/>
    </source>
</evidence>
<organism evidence="2 3">
    <name type="scientific">Streptomyces lonarensis</name>
    <dbReference type="NCBI Taxonomy" id="700599"/>
    <lineage>
        <taxon>Bacteria</taxon>
        <taxon>Bacillati</taxon>
        <taxon>Actinomycetota</taxon>
        <taxon>Actinomycetes</taxon>
        <taxon>Kitasatosporales</taxon>
        <taxon>Streptomycetaceae</taxon>
        <taxon>Streptomyces</taxon>
    </lineage>
</organism>
<name>A0A7X6HZP2_9ACTN</name>
<protein>
    <submittedName>
        <fullName evidence="2">Uncharacterized protein</fullName>
    </submittedName>
</protein>
<dbReference type="RefSeq" id="WP_167971055.1">
    <property type="nucleotide sequence ID" value="NZ_BHZG01000442.1"/>
</dbReference>
<feature type="compositionally biased region" description="Basic residues" evidence="1">
    <location>
        <begin position="1"/>
        <end position="10"/>
    </location>
</feature>